<evidence type="ECO:0000256" key="3">
    <source>
        <dbReference type="ARBA" id="ARBA00012388"/>
    </source>
</evidence>
<dbReference type="GO" id="GO:1990817">
    <property type="term" value="F:poly(A) RNA polymerase activity"/>
    <property type="evidence" value="ECO:0007669"/>
    <property type="project" value="UniProtKB-EC"/>
</dbReference>
<evidence type="ECO:0000256" key="2">
    <source>
        <dbReference type="ARBA" id="ARBA00008593"/>
    </source>
</evidence>
<dbReference type="Gene3D" id="3.30.460.10">
    <property type="entry name" value="Beta Polymerase, domain 2"/>
    <property type="match status" value="1"/>
</dbReference>
<feature type="compositionally biased region" description="Basic and acidic residues" evidence="7">
    <location>
        <begin position="141"/>
        <end position="162"/>
    </location>
</feature>
<evidence type="ECO:0000313" key="11">
    <source>
        <dbReference type="Proteomes" id="UP001295740"/>
    </source>
</evidence>
<accession>A0AAI8VJZ4</accession>
<feature type="domain" description="Poly(A) RNA polymerase mitochondrial-like central palm" evidence="9">
    <location>
        <begin position="463"/>
        <end position="595"/>
    </location>
</feature>
<dbReference type="InterPro" id="IPR043519">
    <property type="entry name" value="NT_sf"/>
</dbReference>
<dbReference type="GO" id="GO:0031499">
    <property type="term" value="C:TRAMP complex"/>
    <property type="evidence" value="ECO:0007669"/>
    <property type="project" value="TreeGrafter"/>
</dbReference>
<evidence type="ECO:0000259" key="9">
    <source>
        <dbReference type="Pfam" id="PF22600"/>
    </source>
</evidence>
<feature type="region of interest" description="Disordered" evidence="7">
    <location>
        <begin position="1"/>
        <end position="213"/>
    </location>
</feature>
<dbReference type="Pfam" id="PF22600">
    <property type="entry name" value="MTPAP-like_central"/>
    <property type="match status" value="1"/>
</dbReference>
<feature type="compositionally biased region" description="Polar residues" evidence="7">
    <location>
        <begin position="129"/>
        <end position="140"/>
    </location>
</feature>
<dbReference type="FunFam" id="3.30.460.10:FF:000006">
    <property type="entry name" value="non-canonical poly(A) RNA polymerase PAPD5"/>
    <property type="match status" value="1"/>
</dbReference>
<dbReference type="AlphaFoldDB" id="A0AAI8VJZ4"/>
<evidence type="ECO:0000256" key="7">
    <source>
        <dbReference type="SAM" id="MobiDB-lite"/>
    </source>
</evidence>
<dbReference type="GO" id="GO:0031123">
    <property type="term" value="P:RNA 3'-end processing"/>
    <property type="evidence" value="ECO:0007669"/>
    <property type="project" value="TreeGrafter"/>
</dbReference>
<dbReference type="EMBL" id="CAUWAG010000007">
    <property type="protein sequence ID" value="CAJ2505739.1"/>
    <property type="molecule type" value="Genomic_DNA"/>
</dbReference>
<feature type="compositionally biased region" description="Low complexity" evidence="7">
    <location>
        <begin position="33"/>
        <end position="42"/>
    </location>
</feature>
<comment type="caution">
    <text evidence="10">The sequence shown here is derived from an EMBL/GenBank/DDBJ whole genome shotgun (WGS) entry which is preliminary data.</text>
</comment>
<dbReference type="PANTHER" id="PTHR23092:SF15">
    <property type="entry name" value="INACTIVE NON-CANONICAL POLY(A) RNA POLYMERASE PROTEIN TRF4-2-RELATED"/>
    <property type="match status" value="1"/>
</dbReference>
<organism evidence="10 11">
    <name type="scientific">Anthostomella pinea</name>
    <dbReference type="NCBI Taxonomy" id="933095"/>
    <lineage>
        <taxon>Eukaryota</taxon>
        <taxon>Fungi</taxon>
        <taxon>Dikarya</taxon>
        <taxon>Ascomycota</taxon>
        <taxon>Pezizomycotina</taxon>
        <taxon>Sordariomycetes</taxon>
        <taxon>Xylariomycetidae</taxon>
        <taxon>Xylariales</taxon>
        <taxon>Xylariaceae</taxon>
        <taxon>Anthostomella</taxon>
    </lineage>
</organism>
<feature type="region of interest" description="Disordered" evidence="7">
    <location>
        <begin position="228"/>
        <end position="290"/>
    </location>
</feature>
<feature type="region of interest" description="Disordered" evidence="7">
    <location>
        <begin position="313"/>
        <end position="400"/>
    </location>
</feature>
<dbReference type="GO" id="GO:0003729">
    <property type="term" value="F:mRNA binding"/>
    <property type="evidence" value="ECO:0007669"/>
    <property type="project" value="TreeGrafter"/>
</dbReference>
<feature type="compositionally biased region" description="Basic residues" evidence="7">
    <location>
        <begin position="191"/>
        <end position="200"/>
    </location>
</feature>
<dbReference type="Pfam" id="PF03828">
    <property type="entry name" value="PAP_assoc"/>
    <property type="match status" value="1"/>
</dbReference>
<evidence type="ECO:0000256" key="4">
    <source>
        <dbReference type="ARBA" id="ARBA00022679"/>
    </source>
</evidence>
<evidence type="ECO:0000256" key="6">
    <source>
        <dbReference type="ARBA" id="ARBA00022842"/>
    </source>
</evidence>
<evidence type="ECO:0000256" key="1">
    <source>
        <dbReference type="ARBA" id="ARBA00001936"/>
    </source>
</evidence>
<dbReference type="Gene3D" id="1.10.1410.10">
    <property type="match status" value="1"/>
</dbReference>
<dbReference type="SUPFAM" id="SSF81631">
    <property type="entry name" value="PAP/OAS1 substrate-binding domain"/>
    <property type="match status" value="1"/>
</dbReference>
<dbReference type="EC" id="2.7.7.19" evidence="3"/>
<feature type="domain" description="PAP-associated" evidence="8">
    <location>
        <begin position="664"/>
        <end position="720"/>
    </location>
</feature>
<dbReference type="Proteomes" id="UP001295740">
    <property type="component" value="Unassembled WGS sequence"/>
</dbReference>
<protein>
    <recommendedName>
        <fullName evidence="3">polynucleotide adenylyltransferase</fullName>
        <ecNumber evidence="3">2.7.7.19</ecNumber>
    </recommendedName>
</protein>
<evidence type="ECO:0000259" key="8">
    <source>
        <dbReference type="Pfam" id="PF03828"/>
    </source>
</evidence>
<sequence>MYGDNRYASSSSGPPPPHAPPQYHYDGHNSQQPYPAYPSYSSHPPPPPPPARQWDERPPAPPGGSRDLYHPQERRDDPSSRGPYSGRRQSSSNGPPRDYRDDVHPPQSDFSFRVERPPVVDSWRPFDSYDSNYRSDNWDSATHHGDRQGDRSDSHRPRRQENGRPAAGGRDGYRGGRATRGRGGPNARGREKPHHRLLLSKKHDQGELMLGDRTGRVTYRDVDALSDSDEAAMDISDNSDSGIAEPANKRARTTAPATNPEDDIPRWSNPDPYTALPPPDESTRKKKDMVHLIRKARVEAETKPAVQPEAADFISCDFSDDDDRSKQMSRTTQHSGNDTGKGVPNAPTGPRAAPSTLPPKPVFNRERASSLPTSAPSGPAQLPKSAKQAGKKAVVDLTPSAALGNRKRTFDDQIKLPHASLKKATKMASGGNVVANWQPAAGEDPLPWATTDHSATRNMGTRLHKEIMDFYDFVRPREFEEHVRNEMLTKLEALVQRKWPDATIFPFGSFMSGLYLPTADMDIAICSKGYIDKGIPKYDRTKSLYILKAHLTNHKVAYRDEIELITKAKVPLVKYTDDETALKVDISFEKTDGYKAIQTFLDWKAKYPAMPILVSVIKHFLLMRGLNEPVNGGIGGFSVICMVVNLLHQNPQVQSRSMLPEHHLNELLMEFFDLYGNRFKFETTAIRMNPPGFVRKGEAGPMVYRNYDRLSIIDPNNPGNDIAGGSSNTPVILRHFSNAHKMLQERMSKLAKEDGPMASDQWKSTILGPLFAGRYSIFQTQRNYLGKLAKQGLPEYGAQEVEQVNW</sequence>
<dbReference type="GO" id="GO:0043634">
    <property type="term" value="P:polyadenylation-dependent ncRNA catabolic process"/>
    <property type="evidence" value="ECO:0007669"/>
    <property type="project" value="TreeGrafter"/>
</dbReference>
<dbReference type="CDD" id="cd05402">
    <property type="entry name" value="NT_PAP_TUTase"/>
    <property type="match status" value="1"/>
</dbReference>
<reference evidence="10" key="1">
    <citation type="submission" date="2023-10" db="EMBL/GenBank/DDBJ databases">
        <authorList>
            <person name="Hackl T."/>
        </authorList>
    </citation>
    <scope>NUCLEOTIDE SEQUENCE</scope>
</reference>
<keyword evidence="4" id="KW-0808">Transferase</keyword>
<dbReference type="SUPFAM" id="SSF81301">
    <property type="entry name" value="Nucleotidyltransferase"/>
    <property type="match status" value="1"/>
</dbReference>
<dbReference type="GO" id="GO:0010605">
    <property type="term" value="P:negative regulation of macromolecule metabolic process"/>
    <property type="evidence" value="ECO:0007669"/>
    <property type="project" value="UniProtKB-ARBA"/>
</dbReference>
<dbReference type="GO" id="GO:0046872">
    <property type="term" value="F:metal ion binding"/>
    <property type="evidence" value="ECO:0007669"/>
    <property type="project" value="UniProtKB-KW"/>
</dbReference>
<dbReference type="PANTHER" id="PTHR23092">
    <property type="entry name" value="POLY(A) RNA POLYMERASE"/>
    <property type="match status" value="1"/>
</dbReference>
<comment type="similarity">
    <text evidence="2">Belongs to the DNA polymerase type-B-like family.</text>
</comment>
<evidence type="ECO:0000313" key="10">
    <source>
        <dbReference type="EMBL" id="CAJ2505739.1"/>
    </source>
</evidence>
<proteinExistence type="inferred from homology"/>
<evidence type="ECO:0000256" key="5">
    <source>
        <dbReference type="ARBA" id="ARBA00022723"/>
    </source>
</evidence>
<comment type="cofactor">
    <cofactor evidence="1">
        <name>Mn(2+)</name>
        <dbReference type="ChEBI" id="CHEBI:29035"/>
    </cofactor>
</comment>
<keyword evidence="11" id="KW-1185">Reference proteome</keyword>
<dbReference type="GO" id="GO:0005730">
    <property type="term" value="C:nucleolus"/>
    <property type="evidence" value="ECO:0007669"/>
    <property type="project" value="TreeGrafter"/>
</dbReference>
<name>A0AAI8VJZ4_9PEZI</name>
<dbReference type="InterPro" id="IPR054708">
    <property type="entry name" value="MTPAP-like_central"/>
</dbReference>
<keyword evidence="6" id="KW-0460">Magnesium</keyword>
<dbReference type="InterPro" id="IPR002058">
    <property type="entry name" value="PAP_assoc"/>
</dbReference>
<dbReference type="InterPro" id="IPR045862">
    <property type="entry name" value="Trf4-like"/>
</dbReference>
<gene>
    <name evidence="10" type="ORF">KHLLAP_LOCUS6207</name>
</gene>
<keyword evidence="5" id="KW-0479">Metal-binding</keyword>
<feature type="compositionally biased region" description="Polar residues" evidence="7">
    <location>
        <begin position="328"/>
        <end position="338"/>
    </location>
</feature>
<feature type="compositionally biased region" description="Basic and acidic residues" evidence="7">
    <location>
        <begin position="67"/>
        <end position="79"/>
    </location>
</feature>